<keyword evidence="3" id="KW-0804">Transcription</keyword>
<keyword evidence="2" id="KW-0238">DNA-binding</keyword>
<dbReference type="RefSeq" id="WP_207854591.1">
    <property type="nucleotide sequence ID" value="NZ_JAFVMG010000009.1"/>
</dbReference>
<dbReference type="Proteomes" id="UP000664399">
    <property type="component" value="Unassembled WGS sequence"/>
</dbReference>
<dbReference type="InterPro" id="IPR036390">
    <property type="entry name" value="WH_DNA-bd_sf"/>
</dbReference>
<dbReference type="PANTHER" id="PTHR43132:SF2">
    <property type="entry name" value="ARSENICAL RESISTANCE OPERON REPRESSOR ARSR-RELATED"/>
    <property type="match status" value="1"/>
</dbReference>
<dbReference type="InterPro" id="IPR001845">
    <property type="entry name" value="HTH_ArsR_DNA-bd_dom"/>
</dbReference>
<dbReference type="InterPro" id="IPR036388">
    <property type="entry name" value="WH-like_DNA-bd_sf"/>
</dbReference>
<evidence type="ECO:0000259" key="4">
    <source>
        <dbReference type="PROSITE" id="PS50987"/>
    </source>
</evidence>
<evidence type="ECO:0000313" key="5">
    <source>
        <dbReference type="EMBL" id="MBO1328711.1"/>
    </source>
</evidence>
<comment type="caution">
    <text evidence="5">The sequence shown here is derived from an EMBL/GenBank/DDBJ whole genome shotgun (WGS) entry which is preliminary data.</text>
</comment>
<feature type="domain" description="HTH arsR-type" evidence="4">
    <location>
        <begin position="7"/>
        <end position="100"/>
    </location>
</feature>
<organism evidence="5 6">
    <name type="scientific">Acetobacter suratthaniensis</name>
    <dbReference type="NCBI Taxonomy" id="1502841"/>
    <lineage>
        <taxon>Bacteria</taxon>
        <taxon>Pseudomonadati</taxon>
        <taxon>Pseudomonadota</taxon>
        <taxon>Alphaproteobacteria</taxon>
        <taxon>Acetobacterales</taxon>
        <taxon>Acetobacteraceae</taxon>
        <taxon>Acetobacter</taxon>
    </lineage>
</organism>
<keyword evidence="1" id="KW-0805">Transcription regulation</keyword>
<reference evidence="5 6" key="1">
    <citation type="submission" date="2021-03" db="EMBL/GenBank/DDBJ databases">
        <title>The complete genome sequence of Acetobacter suratthaniensis TBRC 1719.</title>
        <authorList>
            <person name="Charoenyingcharoen P."/>
            <person name="Yukphan P."/>
        </authorList>
    </citation>
    <scope>NUCLEOTIDE SEQUENCE [LARGE SCALE GENOMIC DNA]</scope>
    <source>
        <strain evidence="5 6">TBRC 1719</strain>
    </source>
</reference>
<gene>
    <name evidence="5" type="ORF">J2D75_09505</name>
</gene>
<dbReference type="InterPro" id="IPR011991">
    <property type="entry name" value="ArsR-like_HTH"/>
</dbReference>
<accession>A0ABS3LMW1</accession>
<dbReference type="Pfam" id="PF01022">
    <property type="entry name" value="HTH_5"/>
    <property type="match status" value="1"/>
</dbReference>
<dbReference type="CDD" id="cd00090">
    <property type="entry name" value="HTH_ARSR"/>
    <property type="match status" value="1"/>
</dbReference>
<dbReference type="InterPro" id="IPR051011">
    <property type="entry name" value="Metal_resp_trans_reg"/>
</dbReference>
<dbReference type="PROSITE" id="PS50987">
    <property type="entry name" value="HTH_ARSR_2"/>
    <property type="match status" value="1"/>
</dbReference>
<protein>
    <submittedName>
        <fullName evidence="5">Helix-turn-helix transcriptional regulator</fullName>
    </submittedName>
</protein>
<dbReference type="SUPFAM" id="SSF46785">
    <property type="entry name" value="Winged helix' DNA-binding domain"/>
    <property type="match status" value="1"/>
</dbReference>
<dbReference type="EMBL" id="JAFVMG010000009">
    <property type="protein sequence ID" value="MBO1328711.1"/>
    <property type="molecule type" value="Genomic_DNA"/>
</dbReference>
<evidence type="ECO:0000256" key="1">
    <source>
        <dbReference type="ARBA" id="ARBA00023015"/>
    </source>
</evidence>
<dbReference type="Gene3D" id="1.10.10.10">
    <property type="entry name" value="Winged helix-like DNA-binding domain superfamily/Winged helix DNA-binding domain"/>
    <property type="match status" value="1"/>
</dbReference>
<name>A0ABS3LMW1_9PROT</name>
<keyword evidence="6" id="KW-1185">Reference proteome</keyword>
<dbReference type="PANTHER" id="PTHR43132">
    <property type="entry name" value="ARSENICAL RESISTANCE OPERON REPRESSOR ARSR-RELATED"/>
    <property type="match status" value="1"/>
</dbReference>
<evidence type="ECO:0000256" key="2">
    <source>
        <dbReference type="ARBA" id="ARBA00023125"/>
    </source>
</evidence>
<evidence type="ECO:0000313" key="6">
    <source>
        <dbReference type="Proteomes" id="UP000664399"/>
    </source>
</evidence>
<sequence>MSDTPSLHVRAEPVADLLKTLSHPARLVIACALAEQPRSVGELEQALGIHQPALSRHLTTLRAARIVSCHREGQSMIYHLSDDKAGQLIMALHAIYCAPERAGSPKGQPVPEFVA</sequence>
<dbReference type="PRINTS" id="PR00778">
    <property type="entry name" value="HTHARSR"/>
</dbReference>
<evidence type="ECO:0000256" key="3">
    <source>
        <dbReference type="ARBA" id="ARBA00023163"/>
    </source>
</evidence>
<proteinExistence type="predicted"/>
<dbReference type="NCBIfam" id="NF033788">
    <property type="entry name" value="HTH_metalloreg"/>
    <property type="match status" value="1"/>
</dbReference>
<dbReference type="SMART" id="SM00418">
    <property type="entry name" value="HTH_ARSR"/>
    <property type="match status" value="1"/>
</dbReference>